<organism evidence="10">
    <name type="scientific">Medioppia subpectinata</name>
    <dbReference type="NCBI Taxonomy" id="1979941"/>
    <lineage>
        <taxon>Eukaryota</taxon>
        <taxon>Metazoa</taxon>
        <taxon>Ecdysozoa</taxon>
        <taxon>Arthropoda</taxon>
        <taxon>Chelicerata</taxon>
        <taxon>Arachnida</taxon>
        <taxon>Acari</taxon>
        <taxon>Acariformes</taxon>
        <taxon>Sarcoptiformes</taxon>
        <taxon>Oribatida</taxon>
        <taxon>Brachypylina</taxon>
        <taxon>Oppioidea</taxon>
        <taxon>Oppiidae</taxon>
        <taxon>Medioppia</taxon>
    </lineage>
</organism>
<dbReference type="GO" id="GO:0031201">
    <property type="term" value="C:SNARE complex"/>
    <property type="evidence" value="ECO:0007669"/>
    <property type="project" value="TreeGrafter"/>
</dbReference>
<keyword evidence="9" id="KW-0472">Membrane</keyword>
<comment type="subcellular location">
    <subcellularLocation>
        <location evidence="1">Golgi apparatus membrane</location>
        <topology evidence="1">Single-pass type IV membrane protein</topology>
    </subcellularLocation>
</comment>
<protein>
    <recommendedName>
        <fullName evidence="3">Golgi SNAP receptor complex member 1</fullName>
    </recommendedName>
</protein>
<dbReference type="GO" id="GO:0048219">
    <property type="term" value="P:inter-Golgi cisterna vesicle-mediated transport"/>
    <property type="evidence" value="ECO:0007669"/>
    <property type="project" value="TreeGrafter"/>
</dbReference>
<keyword evidence="8" id="KW-0333">Golgi apparatus</keyword>
<evidence type="ECO:0000256" key="4">
    <source>
        <dbReference type="ARBA" id="ARBA00022448"/>
    </source>
</evidence>
<evidence type="ECO:0000256" key="1">
    <source>
        <dbReference type="ARBA" id="ARBA00004409"/>
    </source>
</evidence>
<keyword evidence="11" id="KW-1185">Reference proteome</keyword>
<evidence type="ECO:0000256" key="3">
    <source>
        <dbReference type="ARBA" id="ARBA00015612"/>
    </source>
</evidence>
<comment type="similarity">
    <text evidence="2">Belongs to the GOSR1 family.</text>
</comment>
<name>A0A7R9L1V9_9ACAR</name>
<dbReference type="GO" id="GO:0015031">
    <property type="term" value="P:protein transport"/>
    <property type="evidence" value="ECO:0007669"/>
    <property type="project" value="UniProtKB-KW"/>
</dbReference>
<evidence type="ECO:0000256" key="8">
    <source>
        <dbReference type="ARBA" id="ARBA00023034"/>
    </source>
</evidence>
<keyword evidence="7" id="KW-1133">Transmembrane helix</keyword>
<dbReference type="EMBL" id="OC865419">
    <property type="protein sequence ID" value="CAD7632342.1"/>
    <property type="molecule type" value="Genomic_DNA"/>
</dbReference>
<sequence>MHTLDMTSDNSLHKQSTNQWEELRRQARHYENELDSKLLSFSQYVSKDITRDDGSETVPLISESRDGFEGLKGEIEGLVTALTDVNNQMSQYCERVQNASATIYTLQRHREILHDYTNEFHKTRLNIEAKLNRELLLGPHKKDTGFRTTTNKKNDLLLKESQHIRSSEIMIDEQINVAVRTREHLINQRNAFKTIQTHMTTMANKFPLINSLVHRINIKKKKDSIILGIVIA</sequence>
<evidence type="ECO:0000256" key="6">
    <source>
        <dbReference type="ARBA" id="ARBA00022927"/>
    </source>
</evidence>
<keyword evidence="6" id="KW-0653">Protein transport</keyword>
<keyword evidence="5" id="KW-0812">Transmembrane</keyword>
<evidence type="ECO:0000256" key="9">
    <source>
        <dbReference type="ARBA" id="ARBA00023136"/>
    </source>
</evidence>
<dbReference type="OrthoDB" id="422156at2759"/>
<evidence type="ECO:0000313" key="10">
    <source>
        <dbReference type="EMBL" id="CAD7632342.1"/>
    </source>
</evidence>
<dbReference type="InterPro" id="IPR023601">
    <property type="entry name" value="Golgi_SNAP_su1"/>
</dbReference>
<feature type="non-terminal residue" evidence="10">
    <location>
        <position position="1"/>
    </location>
</feature>
<dbReference type="Pfam" id="PF12352">
    <property type="entry name" value="V-SNARE_C"/>
    <property type="match status" value="1"/>
</dbReference>
<gene>
    <name evidence="10" type="ORF">OSB1V03_LOCUS12747</name>
</gene>
<keyword evidence="4" id="KW-0813">Transport</keyword>
<dbReference type="EMBL" id="CAJPIZ010010844">
    <property type="protein sequence ID" value="CAG2112772.1"/>
    <property type="molecule type" value="Genomic_DNA"/>
</dbReference>
<proteinExistence type="inferred from homology"/>
<dbReference type="GO" id="GO:0006906">
    <property type="term" value="P:vesicle fusion"/>
    <property type="evidence" value="ECO:0007669"/>
    <property type="project" value="TreeGrafter"/>
</dbReference>
<dbReference type="AlphaFoldDB" id="A0A7R9L1V9"/>
<dbReference type="GO" id="GO:0005797">
    <property type="term" value="C:Golgi medial cisterna"/>
    <property type="evidence" value="ECO:0007669"/>
    <property type="project" value="TreeGrafter"/>
</dbReference>
<dbReference type="GO" id="GO:0005484">
    <property type="term" value="F:SNAP receptor activity"/>
    <property type="evidence" value="ECO:0007669"/>
    <property type="project" value="TreeGrafter"/>
</dbReference>
<dbReference type="PIRSF" id="PIRSF027109">
    <property type="entry name" value="Golgi_SNARE"/>
    <property type="match status" value="1"/>
</dbReference>
<dbReference type="GO" id="GO:0006888">
    <property type="term" value="P:endoplasmic reticulum to Golgi vesicle-mediated transport"/>
    <property type="evidence" value="ECO:0007669"/>
    <property type="project" value="InterPro"/>
</dbReference>
<dbReference type="Proteomes" id="UP000759131">
    <property type="component" value="Unassembled WGS sequence"/>
</dbReference>
<evidence type="ECO:0000313" key="11">
    <source>
        <dbReference type="Proteomes" id="UP000759131"/>
    </source>
</evidence>
<evidence type="ECO:0000256" key="2">
    <source>
        <dbReference type="ARBA" id="ARBA00008473"/>
    </source>
</evidence>
<dbReference type="PANTHER" id="PTHR21094">
    <property type="entry name" value="GOS-28 SNARE- RELATED"/>
    <property type="match status" value="1"/>
</dbReference>
<evidence type="ECO:0000256" key="5">
    <source>
        <dbReference type="ARBA" id="ARBA00022692"/>
    </source>
</evidence>
<dbReference type="GO" id="GO:0000139">
    <property type="term" value="C:Golgi membrane"/>
    <property type="evidence" value="ECO:0007669"/>
    <property type="project" value="UniProtKB-SubCell"/>
</dbReference>
<dbReference type="PANTHER" id="PTHR21094:SF2">
    <property type="entry name" value="GOLGI SNAP RECEPTOR COMPLEX MEMBER 1"/>
    <property type="match status" value="1"/>
</dbReference>
<reference evidence="10" key="1">
    <citation type="submission" date="2020-11" db="EMBL/GenBank/DDBJ databases">
        <authorList>
            <person name="Tran Van P."/>
        </authorList>
    </citation>
    <scope>NUCLEOTIDE SEQUENCE</scope>
</reference>
<dbReference type="GO" id="GO:0005801">
    <property type="term" value="C:cis-Golgi network"/>
    <property type="evidence" value="ECO:0007669"/>
    <property type="project" value="InterPro"/>
</dbReference>
<accession>A0A7R9L1V9</accession>
<evidence type="ECO:0000256" key="7">
    <source>
        <dbReference type="ARBA" id="ARBA00022989"/>
    </source>
</evidence>